<dbReference type="EMBL" id="SSGD01000027">
    <property type="protein sequence ID" value="TXI58278.1"/>
    <property type="molecule type" value="Genomic_DNA"/>
</dbReference>
<dbReference type="AlphaFoldDB" id="A0A5C7YA30"/>
<reference evidence="2 3" key="1">
    <citation type="submission" date="2018-09" db="EMBL/GenBank/DDBJ databases">
        <title>Metagenome Assembled Genomes from an Advanced Water Purification Facility.</title>
        <authorList>
            <person name="Stamps B.W."/>
            <person name="Spear J.R."/>
        </authorList>
    </citation>
    <scope>NUCLEOTIDE SEQUENCE [LARGE SCALE GENOMIC DNA]</scope>
    <source>
        <strain evidence="2">Bin_29_2</strain>
    </source>
</reference>
<dbReference type="Pfam" id="PF12728">
    <property type="entry name" value="HTH_17"/>
    <property type="match status" value="1"/>
</dbReference>
<dbReference type="GO" id="GO:0003677">
    <property type="term" value="F:DNA binding"/>
    <property type="evidence" value="ECO:0007669"/>
    <property type="project" value="UniProtKB-KW"/>
</dbReference>
<organism evidence="2 3">
    <name type="scientific">Mycolicibacter arupensis</name>
    <dbReference type="NCBI Taxonomy" id="342002"/>
    <lineage>
        <taxon>Bacteria</taxon>
        <taxon>Bacillati</taxon>
        <taxon>Actinomycetota</taxon>
        <taxon>Actinomycetes</taxon>
        <taxon>Mycobacteriales</taxon>
        <taxon>Mycobacteriaceae</taxon>
        <taxon>Mycolicibacter</taxon>
    </lineage>
</organism>
<accession>A0A5C7YA30</accession>
<protein>
    <submittedName>
        <fullName evidence="2">DNA-binding protein</fullName>
    </submittedName>
</protein>
<keyword evidence="2" id="KW-0238">DNA-binding</keyword>
<evidence type="ECO:0000313" key="3">
    <source>
        <dbReference type="Proteomes" id="UP000321797"/>
    </source>
</evidence>
<evidence type="ECO:0000313" key="2">
    <source>
        <dbReference type="EMBL" id="TXI58278.1"/>
    </source>
</evidence>
<name>A0A5C7YA30_9MYCO</name>
<feature type="domain" description="Helix-turn-helix" evidence="1">
    <location>
        <begin position="5"/>
        <end position="51"/>
    </location>
</feature>
<comment type="caution">
    <text evidence="2">The sequence shown here is derived from an EMBL/GenBank/DDBJ whole genome shotgun (WGS) entry which is preliminary data.</text>
</comment>
<proteinExistence type="predicted"/>
<dbReference type="InterPro" id="IPR041657">
    <property type="entry name" value="HTH_17"/>
</dbReference>
<dbReference type="InterPro" id="IPR009061">
    <property type="entry name" value="DNA-bd_dom_put_sf"/>
</dbReference>
<evidence type="ECO:0000259" key="1">
    <source>
        <dbReference type="Pfam" id="PF12728"/>
    </source>
</evidence>
<dbReference type="RefSeq" id="WP_276759438.1">
    <property type="nucleotide sequence ID" value="NZ_SSGD01000027.1"/>
</dbReference>
<dbReference type="SUPFAM" id="SSF46955">
    <property type="entry name" value="Putative DNA-binding domain"/>
    <property type="match status" value="1"/>
</dbReference>
<sequence>MSERLTLQEASEYLNIPSNTLRWWRTVGTGPKSYKLGGRVFYDRTDLDQWAGAGKLETARGGTQL</sequence>
<dbReference type="Proteomes" id="UP000321797">
    <property type="component" value="Unassembled WGS sequence"/>
</dbReference>
<gene>
    <name evidence="2" type="ORF">E6Q54_05960</name>
</gene>